<evidence type="ECO:0000256" key="2">
    <source>
        <dbReference type="ARBA" id="ARBA00004613"/>
    </source>
</evidence>
<dbReference type="GO" id="GO:0004222">
    <property type="term" value="F:metalloendopeptidase activity"/>
    <property type="evidence" value="ECO:0007669"/>
    <property type="project" value="InterPro"/>
</dbReference>
<dbReference type="InterPro" id="IPR050414">
    <property type="entry name" value="Fungal_M35_metalloproteases"/>
</dbReference>
<dbReference type="CDD" id="cd11008">
    <property type="entry name" value="M35_deuterolysin_like"/>
    <property type="match status" value="1"/>
</dbReference>
<dbReference type="InterPro" id="IPR001384">
    <property type="entry name" value="Peptidase_M35"/>
</dbReference>
<dbReference type="OrthoDB" id="412874at2759"/>
<dbReference type="GO" id="GO:0046872">
    <property type="term" value="F:metal ion binding"/>
    <property type="evidence" value="ECO:0007669"/>
    <property type="project" value="UniProtKB-KW"/>
</dbReference>
<dbReference type="InterPro" id="IPR029463">
    <property type="entry name" value="Lys_MEP"/>
</dbReference>
<dbReference type="InterPro" id="IPR024079">
    <property type="entry name" value="MetalloPept_cat_dom_sf"/>
</dbReference>
<comment type="cofactor">
    <cofactor evidence="14 15">
        <name>Zn(2+)</name>
        <dbReference type="ChEBI" id="CHEBI:29105"/>
    </cofactor>
    <text evidence="14 15">Binds 1 zinc ion per subunit.</text>
</comment>
<reference evidence="18" key="1">
    <citation type="journal article" date="2020" name="Stud. Mycol.">
        <title>101 Dothideomycetes genomes: a test case for predicting lifestyles and emergence of pathogens.</title>
        <authorList>
            <person name="Haridas S."/>
            <person name="Albert R."/>
            <person name="Binder M."/>
            <person name="Bloem J."/>
            <person name="Labutti K."/>
            <person name="Salamov A."/>
            <person name="Andreopoulos B."/>
            <person name="Baker S."/>
            <person name="Barry K."/>
            <person name="Bills G."/>
            <person name="Bluhm B."/>
            <person name="Cannon C."/>
            <person name="Castanera R."/>
            <person name="Culley D."/>
            <person name="Daum C."/>
            <person name="Ezra D."/>
            <person name="Gonzalez J."/>
            <person name="Henrissat B."/>
            <person name="Kuo A."/>
            <person name="Liang C."/>
            <person name="Lipzen A."/>
            <person name="Lutzoni F."/>
            <person name="Magnuson J."/>
            <person name="Mondo S."/>
            <person name="Nolan M."/>
            <person name="Ohm R."/>
            <person name="Pangilinan J."/>
            <person name="Park H.-J."/>
            <person name="Ramirez L."/>
            <person name="Alfaro M."/>
            <person name="Sun H."/>
            <person name="Tritt A."/>
            <person name="Yoshinaga Y."/>
            <person name="Zwiers L.-H."/>
            <person name="Turgeon B."/>
            <person name="Goodwin S."/>
            <person name="Spatafora J."/>
            <person name="Crous P."/>
            <person name="Grigoriev I."/>
        </authorList>
    </citation>
    <scope>NUCLEOTIDE SEQUENCE</scope>
    <source>
        <strain evidence="18">CBS 122368</strain>
    </source>
</reference>
<feature type="domain" description="Lysine-specific metallo-endopeptidase" evidence="17">
    <location>
        <begin position="202"/>
        <end position="341"/>
    </location>
</feature>
<dbReference type="Gene3D" id="2.60.40.2970">
    <property type="match status" value="1"/>
</dbReference>
<evidence type="ECO:0000313" key="19">
    <source>
        <dbReference type="Proteomes" id="UP000800094"/>
    </source>
</evidence>
<keyword evidence="8 16" id="KW-0732">Signal</keyword>
<evidence type="ECO:0000313" key="18">
    <source>
        <dbReference type="EMBL" id="KAF2244174.1"/>
    </source>
</evidence>
<dbReference type="RefSeq" id="XP_033679178.1">
    <property type="nucleotide sequence ID" value="XM_033836540.1"/>
</dbReference>
<evidence type="ECO:0000256" key="8">
    <source>
        <dbReference type="ARBA" id="ARBA00022729"/>
    </source>
</evidence>
<name>A0A6A6I100_9PLEO</name>
<comment type="subcellular location">
    <subcellularLocation>
        <location evidence="2 15">Secreted</location>
    </subcellularLocation>
</comment>
<proteinExistence type="inferred from homology"/>
<keyword evidence="9 15" id="KW-0378">Hydrolase</keyword>
<evidence type="ECO:0000256" key="4">
    <source>
        <dbReference type="ARBA" id="ARBA00022525"/>
    </source>
</evidence>
<evidence type="ECO:0000256" key="6">
    <source>
        <dbReference type="ARBA" id="ARBA00022685"/>
    </source>
</evidence>
<feature type="binding site" evidence="14">
    <location>
        <position position="304"/>
    </location>
    <ligand>
        <name>Zn(2+)</name>
        <dbReference type="ChEBI" id="CHEBI:29105"/>
        <note>catalytic</note>
    </ligand>
</feature>
<dbReference type="GO" id="GO:0005576">
    <property type="term" value="C:extracellular region"/>
    <property type="evidence" value="ECO:0007669"/>
    <property type="project" value="UniProtKB-SubCell"/>
</dbReference>
<evidence type="ECO:0000256" key="3">
    <source>
        <dbReference type="ARBA" id="ARBA00010279"/>
    </source>
</evidence>
<keyword evidence="5 15" id="KW-0645">Protease</keyword>
<dbReference type="SMART" id="SM01351">
    <property type="entry name" value="Aspzincin_M35"/>
    <property type="match status" value="1"/>
</dbReference>
<evidence type="ECO:0000256" key="15">
    <source>
        <dbReference type="RuleBase" id="RU361126"/>
    </source>
</evidence>
<evidence type="ECO:0000256" key="13">
    <source>
        <dbReference type="PIRSR" id="PIRSR601384-1"/>
    </source>
</evidence>
<keyword evidence="4 15" id="KW-0964">Secreted</keyword>
<organism evidence="18 19">
    <name type="scientific">Trematosphaeria pertusa</name>
    <dbReference type="NCBI Taxonomy" id="390896"/>
    <lineage>
        <taxon>Eukaryota</taxon>
        <taxon>Fungi</taxon>
        <taxon>Dikarya</taxon>
        <taxon>Ascomycota</taxon>
        <taxon>Pezizomycotina</taxon>
        <taxon>Dothideomycetes</taxon>
        <taxon>Pleosporomycetidae</taxon>
        <taxon>Pleosporales</taxon>
        <taxon>Massarineae</taxon>
        <taxon>Trematosphaeriaceae</taxon>
        <taxon>Trematosphaeria</taxon>
    </lineage>
</organism>
<dbReference type="PANTHER" id="PTHR37016:SF2">
    <property type="entry name" value="NEUTRAL PROTEASE 2 HOMOLOG SNOG_02177"/>
    <property type="match status" value="1"/>
</dbReference>
<keyword evidence="10 14" id="KW-0862">Zinc</keyword>
<dbReference type="Pfam" id="PF02102">
    <property type="entry name" value="Peptidase_M35"/>
    <property type="match status" value="1"/>
</dbReference>
<keyword evidence="19" id="KW-1185">Reference proteome</keyword>
<comment type="catalytic activity">
    <reaction evidence="1 15">
        <text>Preferential cleavage of bonds with hydrophobic residues in P1'. Also 3-Asn-|-Gln-4 and 8-Gly-|-Ser-9 bonds in insulin B chain.</text>
        <dbReference type="EC" id="3.4.24.39"/>
    </reaction>
</comment>
<evidence type="ECO:0000256" key="10">
    <source>
        <dbReference type="ARBA" id="ARBA00022833"/>
    </source>
</evidence>
<evidence type="ECO:0000256" key="12">
    <source>
        <dbReference type="ARBA" id="ARBA00023145"/>
    </source>
</evidence>
<dbReference type="PANTHER" id="PTHR37016">
    <property type="match status" value="1"/>
</dbReference>
<feature type="active site" evidence="13">
    <location>
        <position position="301"/>
    </location>
</feature>
<evidence type="ECO:0000256" key="14">
    <source>
        <dbReference type="PIRSR" id="PIRSR601384-2"/>
    </source>
</evidence>
<feature type="chain" id="PRO_5025442218" description="Neutral protease 2" evidence="16">
    <location>
        <begin position="16"/>
        <end position="347"/>
    </location>
</feature>
<evidence type="ECO:0000256" key="16">
    <source>
        <dbReference type="SAM" id="SignalP"/>
    </source>
</evidence>
<feature type="binding site" evidence="14">
    <location>
        <position position="313"/>
    </location>
    <ligand>
        <name>Zn(2+)</name>
        <dbReference type="ChEBI" id="CHEBI:29105"/>
        <note>catalytic</note>
    </ligand>
</feature>
<gene>
    <name evidence="18" type="ORF">BU26DRAFT_95520</name>
</gene>
<sequence>MKFLALAALASLASSISIELSKRESPLDVKLEMTGNTELKASVTNTGSEDLKVLKTGSFLDETAVEKVEVFQGSSKVAFEGIKLRISTTNIPEEAFQVIAAGQTVETSFDVAQMHDLTAGGAFDIVSSGTLSYAKADSTELTGVVSYSSNTISASVNGAEAAKVRRAFLEKRSYVSSDCTGSRRTATVNAMSNCRSLALAASSAAGSNNAKLQEYFKSTTSSTRSTVQTVFNRVATECGTTSGGYADYYCTDVYGACGSNVLAYTLPSQSFMVNCPLYFSALSALSSSCHAQDQATTTLHEVTHLTQIRGTQDYGYGYSAVQSLSSSQNLNNADTYALFANAIYAGC</sequence>
<keyword evidence="11 15" id="KW-0482">Metalloprotease</keyword>
<dbReference type="EC" id="3.4.24.39" evidence="15"/>
<protein>
    <recommendedName>
        <fullName evidence="15">Neutral protease 2</fullName>
        <ecNumber evidence="15">3.4.24.39</ecNumber>
    </recommendedName>
    <alternativeName>
        <fullName evidence="15">Deuterolysin</fullName>
    </alternativeName>
</protein>
<keyword evidence="6 15" id="KW-0165">Cleavage on pair of basic residues</keyword>
<dbReference type="AlphaFoldDB" id="A0A6A6I100"/>
<evidence type="ECO:0000256" key="5">
    <source>
        <dbReference type="ARBA" id="ARBA00022670"/>
    </source>
</evidence>
<comment type="similarity">
    <text evidence="3 15">Belongs to the peptidase M35 family.</text>
</comment>
<evidence type="ECO:0000259" key="17">
    <source>
        <dbReference type="SMART" id="SM01351"/>
    </source>
</evidence>
<feature type="signal peptide" evidence="16">
    <location>
        <begin position="1"/>
        <end position="15"/>
    </location>
</feature>
<dbReference type="SUPFAM" id="SSF55486">
    <property type="entry name" value="Metalloproteases ('zincins'), catalytic domain"/>
    <property type="match status" value="1"/>
</dbReference>
<dbReference type="Gene3D" id="3.40.390.10">
    <property type="entry name" value="Collagenase (Catalytic Domain)"/>
    <property type="match status" value="1"/>
</dbReference>
<evidence type="ECO:0000256" key="9">
    <source>
        <dbReference type="ARBA" id="ARBA00022801"/>
    </source>
</evidence>
<evidence type="ECO:0000256" key="7">
    <source>
        <dbReference type="ARBA" id="ARBA00022723"/>
    </source>
</evidence>
<keyword evidence="12" id="KW-0865">Zymogen</keyword>
<feature type="binding site" evidence="14">
    <location>
        <position position="300"/>
    </location>
    <ligand>
        <name>Zn(2+)</name>
        <dbReference type="ChEBI" id="CHEBI:29105"/>
        <note>catalytic</note>
    </ligand>
</feature>
<evidence type="ECO:0000256" key="11">
    <source>
        <dbReference type="ARBA" id="ARBA00023049"/>
    </source>
</evidence>
<keyword evidence="7 14" id="KW-0479">Metal-binding</keyword>
<dbReference type="GO" id="GO:0006508">
    <property type="term" value="P:proteolysis"/>
    <property type="evidence" value="ECO:0007669"/>
    <property type="project" value="UniProtKB-KW"/>
</dbReference>
<evidence type="ECO:0000256" key="1">
    <source>
        <dbReference type="ARBA" id="ARBA00001187"/>
    </source>
</evidence>
<dbReference type="GeneID" id="54589870"/>
<dbReference type="PRINTS" id="PR00768">
    <property type="entry name" value="DEUTEROLYSIN"/>
</dbReference>
<dbReference type="EMBL" id="ML987203">
    <property type="protein sequence ID" value="KAF2244174.1"/>
    <property type="molecule type" value="Genomic_DNA"/>
</dbReference>
<comment type="function">
    <text evidence="15">Secreted metalloproteinase that allows assimilation of proteinaceous substrates. Shows high activities on basic nuclear substrates such as histone and protamine.</text>
</comment>
<accession>A0A6A6I100</accession>
<dbReference type="Proteomes" id="UP000800094">
    <property type="component" value="Unassembled WGS sequence"/>
</dbReference>